<proteinExistence type="predicted"/>
<dbReference type="Proteomes" id="UP001418222">
    <property type="component" value="Unassembled WGS sequence"/>
</dbReference>
<accession>A0AAP0BEE4</accession>
<protein>
    <submittedName>
        <fullName evidence="1">Uncharacterized protein</fullName>
    </submittedName>
</protein>
<dbReference type="EMBL" id="JBBWWQ010000010">
    <property type="protein sequence ID" value="KAK8936751.1"/>
    <property type="molecule type" value="Genomic_DNA"/>
</dbReference>
<comment type="caution">
    <text evidence="1">The sequence shown here is derived from an EMBL/GenBank/DDBJ whole genome shotgun (WGS) entry which is preliminary data.</text>
</comment>
<evidence type="ECO:0000313" key="2">
    <source>
        <dbReference type="Proteomes" id="UP001418222"/>
    </source>
</evidence>
<dbReference type="PANTHER" id="PTHR35286">
    <property type="entry name" value="EXPRESSED PROTEIN"/>
    <property type="match status" value="1"/>
</dbReference>
<dbReference type="AlphaFoldDB" id="A0AAP0BEE4"/>
<keyword evidence="2" id="KW-1185">Reference proteome</keyword>
<gene>
    <name evidence="1" type="ORF">KSP39_PZI012349</name>
</gene>
<evidence type="ECO:0000313" key="1">
    <source>
        <dbReference type="EMBL" id="KAK8936751.1"/>
    </source>
</evidence>
<organism evidence="1 2">
    <name type="scientific">Platanthera zijinensis</name>
    <dbReference type="NCBI Taxonomy" id="2320716"/>
    <lineage>
        <taxon>Eukaryota</taxon>
        <taxon>Viridiplantae</taxon>
        <taxon>Streptophyta</taxon>
        <taxon>Embryophyta</taxon>
        <taxon>Tracheophyta</taxon>
        <taxon>Spermatophyta</taxon>
        <taxon>Magnoliopsida</taxon>
        <taxon>Liliopsida</taxon>
        <taxon>Asparagales</taxon>
        <taxon>Orchidaceae</taxon>
        <taxon>Orchidoideae</taxon>
        <taxon>Orchideae</taxon>
        <taxon>Orchidinae</taxon>
        <taxon>Platanthera</taxon>
    </lineage>
</organism>
<dbReference type="PANTHER" id="PTHR35286:SF1">
    <property type="entry name" value="EXPRESSED PROTEIN"/>
    <property type="match status" value="1"/>
</dbReference>
<reference evidence="1 2" key="1">
    <citation type="journal article" date="2022" name="Nat. Plants">
        <title>Genomes of leafy and leafless Platanthera orchids illuminate the evolution of mycoheterotrophy.</title>
        <authorList>
            <person name="Li M.H."/>
            <person name="Liu K.W."/>
            <person name="Li Z."/>
            <person name="Lu H.C."/>
            <person name="Ye Q.L."/>
            <person name="Zhang D."/>
            <person name="Wang J.Y."/>
            <person name="Li Y.F."/>
            <person name="Zhong Z.M."/>
            <person name="Liu X."/>
            <person name="Yu X."/>
            <person name="Liu D.K."/>
            <person name="Tu X.D."/>
            <person name="Liu B."/>
            <person name="Hao Y."/>
            <person name="Liao X.Y."/>
            <person name="Jiang Y.T."/>
            <person name="Sun W.H."/>
            <person name="Chen J."/>
            <person name="Chen Y.Q."/>
            <person name="Ai Y."/>
            <person name="Zhai J.W."/>
            <person name="Wu S.S."/>
            <person name="Zhou Z."/>
            <person name="Hsiao Y.Y."/>
            <person name="Wu W.L."/>
            <person name="Chen Y.Y."/>
            <person name="Lin Y.F."/>
            <person name="Hsu J.L."/>
            <person name="Li C.Y."/>
            <person name="Wang Z.W."/>
            <person name="Zhao X."/>
            <person name="Zhong W.Y."/>
            <person name="Ma X.K."/>
            <person name="Ma L."/>
            <person name="Huang J."/>
            <person name="Chen G.Z."/>
            <person name="Huang M.Z."/>
            <person name="Huang L."/>
            <person name="Peng D.H."/>
            <person name="Luo Y.B."/>
            <person name="Zou S.Q."/>
            <person name="Chen S.P."/>
            <person name="Lan S."/>
            <person name="Tsai W.C."/>
            <person name="Van de Peer Y."/>
            <person name="Liu Z.J."/>
        </authorList>
    </citation>
    <scope>NUCLEOTIDE SEQUENCE [LARGE SCALE GENOMIC DNA]</scope>
    <source>
        <strain evidence="1">Lor287</strain>
    </source>
</reference>
<sequence>MYESNLFPFLEFLIHIKAQSIGFLIAISNKSDVADAVAKEKAKLNKVIIRIIHSGNTGEELKANSSQSVVVGEHNICDGFHEEVASSYKV</sequence>
<name>A0AAP0BEE4_9ASPA</name>